<sequence>MTGTERQLLRVAVVAPIILRHDAISLAVRDTMRFLSKDAGFEAIHLGYVCEYPEIAHRQCNTSGELLLDPHYYTADAAIFHFGIHHGLFDALLGGGPRTKVVRFHNVTPPHLVRQADIPMAERSLRQIEILRHTNEIWADSPSNAEYLLKRGFDQTKIRIIPLVVEDPVPSKLSDKAKDRISVLFMGRIAPSKGIHDLIGAIARAPDVRNVMHVTIAGNMHWSDPAYVRELQSLVEKHHLESIVSFTGTIDDAKRDRLFGDAHIVAIPSYHEGFCRPVAEGFRAGCVPLVYDAYNLPHIANRLGCVVPTGNVEALATALSKLVFAQLRGLSKPNQPMLPLDRGPTSVHEFDNLAQQWTQEFTFECIAAQTRDRLLQLTGRNSVELAAVPA</sequence>
<organism evidence="3 4">
    <name type="scientific">Mesorhizobium erdmanii</name>
    <dbReference type="NCBI Taxonomy" id="1777866"/>
    <lineage>
        <taxon>Bacteria</taxon>
        <taxon>Pseudomonadati</taxon>
        <taxon>Pseudomonadota</taxon>
        <taxon>Alphaproteobacteria</taxon>
        <taxon>Hyphomicrobiales</taxon>
        <taxon>Phyllobacteriaceae</taxon>
        <taxon>Mesorhizobium</taxon>
    </lineage>
</organism>
<evidence type="ECO:0000313" key="4">
    <source>
        <dbReference type="Proteomes" id="UP000503339"/>
    </source>
</evidence>
<dbReference type="PANTHER" id="PTHR46401">
    <property type="entry name" value="GLYCOSYLTRANSFERASE WBBK-RELATED"/>
    <property type="match status" value="1"/>
</dbReference>
<dbReference type="PANTHER" id="PTHR46401:SF2">
    <property type="entry name" value="GLYCOSYLTRANSFERASE WBBK-RELATED"/>
    <property type="match status" value="1"/>
</dbReference>
<dbReference type="KEGG" id="merd:EB233_24805"/>
<dbReference type="GO" id="GO:0009103">
    <property type="term" value="P:lipopolysaccharide biosynthetic process"/>
    <property type="evidence" value="ECO:0007669"/>
    <property type="project" value="TreeGrafter"/>
</dbReference>
<proteinExistence type="predicted"/>
<dbReference type="Proteomes" id="UP000503339">
    <property type="component" value="Chromosome"/>
</dbReference>
<dbReference type="Gene3D" id="3.40.50.2000">
    <property type="entry name" value="Glycogen Phosphorylase B"/>
    <property type="match status" value="1"/>
</dbReference>
<reference evidence="3 4" key="1">
    <citation type="submission" date="2018-10" db="EMBL/GenBank/DDBJ databases">
        <authorList>
            <person name="Perry B.J."/>
            <person name="Sullivan J.T."/>
            <person name="Murphy R.J.T."/>
            <person name="Ramsay J.P."/>
            <person name="Ronson C.W."/>
        </authorList>
    </citation>
    <scope>NUCLEOTIDE SEQUENCE [LARGE SCALE GENOMIC DNA]</scope>
    <source>
        <strain evidence="3 4">NZP2014</strain>
    </source>
</reference>
<accession>A0A6M7UJX8</accession>
<dbReference type="Pfam" id="PF00534">
    <property type="entry name" value="Glycos_transf_1"/>
    <property type="match status" value="1"/>
</dbReference>
<name>A0A6M7UJX8_9HYPH</name>
<dbReference type="InterPro" id="IPR001296">
    <property type="entry name" value="Glyco_trans_1"/>
</dbReference>
<feature type="domain" description="Glycosyl transferase family 1" evidence="2">
    <location>
        <begin position="175"/>
        <end position="322"/>
    </location>
</feature>
<dbReference type="GO" id="GO:0016757">
    <property type="term" value="F:glycosyltransferase activity"/>
    <property type="evidence" value="ECO:0007669"/>
    <property type="project" value="InterPro"/>
</dbReference>
<evidence type="ECO:0000259" key="2">
    <source>
        <dbReference type="Pfam" id="PF00534"/>
    </source>
</evidence>
<protein>
    <submittedName>
        <fullName evidence="3">Glycosyltransferase</fullName>
    </submittedName>
</protein>
<dbReference type="CDD" id="cd03801">
    <property type="entry name" value="GT4_PimA-like"/>
    <property type="match status" value="1"/>
</dbReference>
<keyword evidence="4" id="KW-1185">Reference proteome</keyword>
<evidence type="ECO:0000256" key="1">
    <source>
        <dbReference type="ARBA" id="ARBA00022679"/>
    </source>
</evidence>
<keyword evidence="1 3" id="KW-0808">Transferase</keyword>
<dbReference type="SUPFAM" id="SSF53756">
    <property type="entry name" value="UDP-Glycosyltransferase/glycogen phosphorylase"/>
    <property type="match status" value="1"/>
</dbReference>
<evidence type="ECO:0000313" key="3">
    <source>
        <dbReference type="EMBL" id="QKC78319.1"/>
    </source>
</evidence>
<dbReference type="EMBL" id="CP033361">
    <property type="protein sequence ID" value="QKC78319.1"/>
    <property type="molecule type" value="Genomic_DNA"/>
</dbReference>
<dbReference type="RefSeq" id="WP_081294109.1">
    <property type="nucleotide sequence ID" value="NZ_CP033361.1"/>
</dbReference>
<dbReference type="AlphaFoldDB" id="A0A6M7UJX8"/>
<gene>
    <name evidence="3" type="ORF">EB233_24805</name>
</gene>